<protein>
    <submittedName>
        <fullName evidence="3">Putative ankyrin repeat protein L63</fullName>
    </submittedName>
</protein>
<dbReference type="SUPFAM" id="SSF48403">
    <property type="entry name" value="Ankyrin repeat"/>
    <property type="match status" value="2"/>
</dbReference>
<dbReference type="PANTHER" id="PTHR24123">
    <property type="entry name" value="ANKYRIN REPEAT-CONTAINING"/>
    <property type="match status" value="1"/>
</dbReference>
<dbReference type="InterPro" id="IPR002110">
    <property type="entry name" value="Ankyrin_rpt"/>
</dbReference>
<keyword evidence="4" id="KW-1185">Reference proteome</keyword>
<dbReference type="EMBL" id="LSSK01000234">
    <property type="protein sequence ID" value="OMH84218.1"/>
    <property type="molecule type" value="Genomic_DNA"/>
</dbReference>
<dbReference type="InterPro" id="IPR051165">
    <property type="entry name" value="Multifunctional_ANK_Repeat"/>
</dbReference>
<reference evidence="4" key="1">
    <citation type="submission" date="2017-01" db="EMBL/GenBank/DDBJ databases">
        <authorList>
            <person name="Wang Y."/>
            <person name="White M."/>
            <person name="Kvist S."/>
            <person name="Moncalvo J.-M."/>
        </authorList>
    </citation>
    <scope>NUCLEOTIDE SEQUENCE [LARGE SCALE GENOMIC DNA]</scope>
    <source>
        <strain evidence="4">COL-18-3</strain>
    </source>
</reference>
<dbReference type="AlphaFoldDB" id="A0A1R1PTC5"/>
<organism evidence="3 4">
    <name type="scientific">Zancudomyces culisetae</name>
    <name type="common">Gut fungus</name>
    <name type="synonym">Smittium culisetae</name>
    <dbReference type="NCBI Taxonomy" id="1213189"/>
    <lineage>
        <taxon>Eukaryota</taxon>
        <taxon>Fungi</taxon>
        <taxon>Fungi incertae sedis</taxon>
        <taxon>Zoopagomycota</taxon>
        <taxon>Kickxellomycotina</taxon>
        <taxon>Harpellomycetes</taxon>
        <taxon>Harpellales</taxon>
        <taxon>Legeriomycetaceae</taxon>
        <taxon>Zancudomyces</taxon>
    </lineage>
</organism>
<keyword evidence="2" id="KW-0040">ANK repeat</keyword>
<evidence type="ECO:0000256" key="1">
    <source>
        <dbReference type="ARBA" id="ARBA00022737"/>
    </source>
</evidence>
<dbReference type="Proteomes" id="UP000188320">
    <property type="component" value="Unassembled WGS sequence"/>
</dbReference>
<dbReference type="PANTHER" id="PTHR24123:SF129">
    <property type="entry name" value="PROTEIN, PUTATIVE-RELATED"/>
    <property type="match status" value="1"/>
</dbReference>
<evidence type="ECO:0000313" key="4">
    <source>
        <dbReference type="Proteomes" id="UP000188320"/>
    </source>
</evidence>
<gene>
    <name evidence="3" type="ORF">AX774_g2264</name>
</gene>
<dbReference type="InterPro" id="IPR036770">
    <property type="entry name" value="Ankyrin_rpt-contain_sf"/>
</dbReference>
<evidence type="ECO:0000313" key="3">
    <source>
        <dbReference type="EMBL" id="OMH84218.1"/>
    </source>
</evidence>
<name>A0A1R1PTC5_ZANCU</name>
<dbReference type="OrthoDB" id="20872at2759"/>
<dbReference type="Gene3D" id="1.25.40.20">
    <property type="entry name" value="Ankyrin repeat-containing domain"/>
    <property type="match status" value="4"/>
</dbReference>
<comment type="caution">
    <text evidence="3">The sequence shown here is derived from an EMBL/GenBank/DDBJ whole genome shotgun (WGS) entry which is preliminary data.</text>
</comment>
<proteinExistence type="predicted"/>
<evidence type="ECO:0000256" key="2">
    <source>
        <dbReference type="ARBA" id="ARBA00023043"/>
    </source>
</evidence>
<keyword evidence="1" id="KW-0677">Repeat</keyword>
<sequence>MYMIIDINTLNVVHKGTLFMNQDEYLDIDIEELFSDEVEYPNVTRDIKVSDSLIIRPLVATEKGLRLLIAKAITNFRKDDIEVFVDACSSKIEFPSEFADSVEPEYRFSDSKHVIFCMLLAAIKCAAFNGPELLKRILDLEINTNIPFQELELLSSAFGMGTAVKLLRFIRDFGYETKMELLIYMAFSYYSICWDREELINFLKDSYPGVIYQQMLFDAAIRCRNGSLVQEYFFKVEPSSENIRKMTEMAYESGNVDIVKFLLKNSDKLECGLDENVLKTAIKKKDYDLAKEIINKYPNIVDVSCLEGAVESGNITVVKLLIKSGVDLFSSEFQGINIPIKRRDVDMLRLFLENGVSVKLVDQRVIEQLCSIKNYEIAERLLDHFDKDKEMVKFKTPGSQDKVGTKLKFSKAILCLIEVRQSYDQYNPNSNVEFDEFIKHLDLYEKVMMIVNSKRKDIADVFYSYHMGFCFMSLRSNTSGDCYDKLVEIIGYIVENDLQSTFEDTENNKTSDSGYGGDVEILNDRHYELAKLELVNRNFELLKLLTEHGMNISSAGSLILKTAYKSGDIGWINYFISKGAKLKGGSDGFEDVYVCKSNSIDVLQHWIKNGGVVPKNPEYECINMACLLGNFDMVKLLVENGVDLSDPGRNGVRIACRLDLKRTLKYLLDNNAVIKAVQHHQLEYACLVEDIGLVKIILEHYDGLGVLEKRENTEMNEGNELQNDSFLNLENTDGIEEYRITKALLEKGEPIQNNDLFDGVIAAVALANVEILKLLLSYKFNHNGDSKILQIAVQTGNTDVVELLLEDGFSIEDNPDTLNIALEAKSVEMIKFLLKLGAKVDKYSHYLAEYSNLDDIETLRLILNHCPDIGDDSLLLLSAVRKNKVEAVSLALEYMVTLANGGYNYILDACKNNNLEILKMLFEKGAKIRKGYESGVIQACGNNNLEILRLLLERNPNLVLGKDYGLKEAYNRNNEEMIKLLIKYGANASVNGEPAFKALDGLTDHNLFIFSQRMAMEL</sequence>
<dbReference type="Pfam" id="PF12796">
    <property type="entry name" value="Ank_2"/>
    <property type="match status" value="2"/>
</dbReference>
<accession>A0A1R1PTC5</accession>
<dbReference type="SMART" id="SM00248">
    <property type="entry name" value="ANK"/>
    <property type="match status" value="13"/>
</dbReference>